<dbReference type="InterPro" id="IPR006045">
    <property type="entry name" value="Cupin_1"/>
</dbReference>
<dbReference type="InterPro" id="IPR014710">
    <property type="entry name" value="RmlC-like_jellyroll"/>
</dbReference>
<dbReference type="SMART" id="SM00835">
    <property type="entry name" value="Cupin_1"/>
    <property type="match status" value="1"/>
</dbReference>
<dbReference type="Proteomes" id="UP001152523">
    <property type="component" value="Unassembled WGS sequence"/>
</dbReference>
<feature type="compositionally biased region" description="Basic and acidic residues" evidence="1">
    <location>
        <begin position="340"/>
        <end position="505"/>
    </location>
</feature>
<dbReference type="EMBL" id="CAMAPF010001034">
    <property type="protein sequence ID" value="CAH9141969.1"/>
    <property type="molecule type" value="Genomic_DNA"/>
</dbReference>
<proteinExistence type="predicted"/>
<feature type="compositionally biased region" description="Basic and acidic residues" evidence="1">
    <location>
        <begin position="515"/>
        <end position="594"/>
    </location>
</feature>
<dbReference type="CDD" id="cd02245">
    <property type="entry name" value="cupin_7S_vicilin-like_C"/>
    <property type="match status" value="1"/>
</dbReference>
<evidence type="ECO:0000313" key="4">
    <source>
        <dbReference type="Proteomes" id="UP001152523"/>
    </source>
</evidence>
<evidence type="ECO:0000256" key="1">
    <source>
        <dbReference type="SAM" id="MobiDB-lite"/>
    </source>
</evidence>
<name>A0AAV0G1Y2_9ASTE</name>
<dbReference type="AlphaFoldDB" id="A0AAV0G1Y2"/>
<feature type="domain" description="Cupin type-1" evidence="2">
    <location>
        <begin position="153"/>
        <end position="307"/>
    </location>
</feature>
<dbReference type="InterPro" id="IPR011051">
    <property type="entry name" value="RmlC_Cupin_sf"/>
</dbReference>
<sequence>MVFYVHTGSGQINWTDGDETKQLELRKGDIYRLRPGTVFYIQSSLEMERQKLRIYAFFANAENDLHEPAIGPYSSIRRLILGFDKAALSAAFGVPLEDIEEITGAADPGAIVHGLAKAKKTVDMEFDFIKALLSGSGYISLYHAQNKKKTRQFNVFSNDPDFENCNGWSTVVSKKQLSALKGIDISLFMVNLTKGSMMGPHWNPRATEIGIGLQGQGMVTVVCPGPTNRTGCKTMRFHVEEGDVFVVPRFHPMAQVSFNNDSFIFMGFSTAAKNNHPQYLAGKASVFQTLDRDIISVSLNTNNKTVDKILNQQEQAIILDCTSCAEEEFKIMKDEIEKSKEEARKKKEEEEKKKREEEEKKKEEERKKQQEARKREDEKKRQEEEARREEEEARKKEEERRQEEAAREAARKEEEEARREEEEERKKQEEMERQKEKEEERKRKKEEERQQEEEARRKEEEAKKQEEQKHQEEEAAREAARREEEAKREKEEAKKREEQKRKEEEAAQEATEKEEEAKREKEAKKREEQQKREEEAAEETARREEEAARQQEEERREAAARQQEEERRKEAAKKEEKARQHEEEQEEEREHEGGGWEWGEGGPSIEWGRRIMKKARGKTFILP</sequence>
<dbReference type="Pfam" id="PF00190">
    <property type="entry name" value="Cupin_1"/>
    <property type="match status" value="1"/>
</dbReference>
<dbReference type="Gene3D" id="2.60.120.10">
    <property type="entry name" value="Jelly Rolls"/>
    <property type="match status" value="2"/>
</dbReference>
<reference evidence="3" key="1">
    <citation type="submission" date="2022-07" db="EMBL/GenBank/DDBJ databases">
        <authorList>
            <person name="Macas J."/>
            <person name="Novak P."/>
            <person name="Neumann P."/>
        </authorList>
    </citation>
    <scope>NUCLEOTIDE SEQUENCE</scope>
</reference>
<evidence type="ECO:0000313" key="3">
    <source>
        <dbReference type="EMBL" id="CAH9141969.1"/>
    </source>
</evidence>
<evidence type="ECO:0000259" key="2">
    <source>
        <dbReference type="SMART" id="SM00835"/>
    </source>
</evidence>
<dbReference type="PANTHER" id="PTHR31189:SF7">
    <property type="entry name" value="OS03G0197300 PROTEIN"/>
    <property type="match status" value="1"/>
</dbReference>
<keyword evidence="4" id="KW-1185">Reference proteome</keyword>
<protein>
    <recommendedName>
        <fullName evidence="2">Cupin type-1 domain-containing protein</fullName>
    </recommendedName>
</protein>
<gene>
    <name evidence="3" type="ORF">CEPIT_LOCUS39537</name>
</gene>
<dbReference type="InterPro" id="IPR050253">
    <property type="entry name" value="Seed_Storage-Functional"/>
</dbReference>
<organism evidence="3 4">
    <name type="scientific">Cuscuta epithymum</name>
    <dbReference type="NCBI Taxonomy" id="186058"/>
    <lineage>
        <taxon>Eukaryota</taxon>
        <taxon>Viridiplantae</taxon>
        <taxon>Streptophyta</taxon>
        <taxon>Embryophyta</taxon>
        <taxon>Tracheophyta</taxon>
        <taxon>Spermatophyta</taxon>
        <taxon>Magnoliopsida</taxon>
        <taxon>eudicotyledons</taxon>
        <taxon>Gunneridae</taxon>
        <taxon>Pentapetalae</taxon>
        <taxon>asterids</taxon>
        <taxon>lamiids</taxon>
        <taxon>Solanales</taxon>
        <taxon>Convolvulaceae</taxon>
        <taxon>Cuscuteae</taxon>
        <taxon>Cuscuta</taxon>
        <taxon>Cuscuta subgen. Cuscuta</taxon>
    </lineage>
</organism>
<dbReference type="SUPFAM" id="SSF51182">
    <property type="entry name" value="RmlC-like cupins"/>
    <property type="match status" value="2"/>
</dbReference>
<dbReference type="CDD" id="cd02244">
    <property type="entry name" value="cupin_7S_vicilin-like_N"/>
    <property type="match status" value="1"/>
</dbReference>
<dbReference type="PANTHER" id="PTHR31189">
    <property type="entry name" value="OS03G0336100 PROTEIN-RELATED"/>
    <property type="match status" value="1"/>
</dbReference>
<comment type="caution">
    <text evidence="3">The sequence shown here is derived from an EMBL/GenBank/DDBJ whole genome shotgun (WGS) entry which is preliminary data.</text>
</comment>
<feature type="region of interest" description="Disordered" evidence="1">
    <location>
        <begin position="340"/>
        <end position="623"/>
    </location>
</feature>
<accession>A0AAV0G1Y2</accession>